<dbReference type="AlphaFoldDB" id="A0A6A4GA03"/>
<dbReference type="EMBL" id="ML771821">
    <property type="protein sequence ID" value="KAE9382299.1"/>
    <property type="molecule type" value="Genomic_DNA"/>
</dbReference>
<organism evidence="2 3">
    <name type="scientific">Gymnopus androsaceus JB14</name>
    <dbReference type="NCBI Taxonomy" id="1447944"/>
    <lineage>
        <taxon>Eukaryota</taxon>
        <taxon>Fungi</taxon>
        <taxon>Dikarya</taxon>
        <taxon>Basidiomycota</taxon>
        <taxon>Agaricomycotina</taxon>
        <taxon>Agaricomycetes</taxon>
        <taxon>Agaricomycetidae</taxon>
        <taxon>Agaricales</taxon>
        <taxon>Marasmiineae</taxon>
        <taxon>Omphalotaceae</taxon>
        <taxon>Gymnopus</taxon>
    </lineage>
</organism>
<accession>A0A6A4GA03</accession>
<feature type="domain" description="Protein kinase" evidence="1">
    <location>
        <begin position="1"/>
        <end position="82"/>
    </location>
</feature>
<gene>
    <name evidence="2" type="ORF">BT96DRAFT_309951</name>
</gene>
<dbReference type="GO" id="GO:0005524">
    <property type="term" value="F:ATP binding"/>
    <property type="evidence" value="ECO:0007669"/>
    <property type="project" value="InterPro"/>
</dbReference>
<dbReference type="InterPro" id="IPR011009">
    <property type="entry name" value="Kinase-like_dom_sf"/>
</dbReference>
<sequence length="82" mass="9423">MAPELFDYTTTSRPSVSTDMYALGCTILEIFTGAPPFPEIRHDAAVTFRVMNRFRPSRPAQGFTDGLWRVVERCWAHFNDRP</sequence>
<evidence type="ECO:0000313" key="2">
    <source>
        <dbReference type="EMBL" id="KAE9382299.1"/>
    </source>
</evidence>
<evidence type="ECO:0000259" key="1">
    <source>
        <dbReference type="PROSITE" id="PS50011"/>
    </source>
</evidence>
<dbReference type="InterPro" id="IPR001245">
    <property type="entry name" value="Ser-Thr/Tyr_kinase_cat_dom"/>
</dbReference>
<dbReference type="InterPro" id="IPR000719">
    <property type="entry name" value="Prot_kinase_dom"/>
</dbReference>
<name>A0A6A4GA03_9AGAR</name>
<dbReference type="Proteomes" id="UP000799118">
    <property type="component" value="Unassembled WGS sequence"/>
</dbReference>
<dbReference type="PROSITE" id="PS50011">
    <property type="entry name" value="PROTEIN_KINASE_DOM"/>
    <property type="match status" value="1"/>
</dbReference>
<dbReference type="GO" id="GO:0004672">
    <property type="term" value="F:protein kinase activity"/>
    <property type="evidence" value="ECO:0007669"/>
    <property type="project" value="InterPro"/>
</dbReference>
<reference evidence="2" key="1">
    <citation type="journal article" date="2019" name="Environ. Microbiol.">
        <title>Fungal ecological strategies reflected in gene transcription - a case study of two litter decomposers.</title>
        <authorList>
            <person name="Barbi F."/>
            <person name="Kohler A."/>
            <person name="Barry K."/>
            <person name="Baskaran P."/>
            <person name="Daum C."/>
            <person name="Fauchery L."/>
            <person name="Ihrmark K."/>
            <person name="Kuo A."/>
            <person name="LaButti K."/>
            <person name="Lipzen A."/>
            <person name="Morin E."/>
            <person name="Grigoriev I.V."/>
            <person name="Henrissat B."/>
            <person name="Lindahl B."/>
            <person name="Martin F."/>
        </authorList>
    </citation>
    <scope>NUCLEOTIDE SEQUENCE</scope>
    <source>
        <strain evidence="2">JB14</strain>
    </source>
</reference>
<evidence type="ECO:0000313" key="3">
    <source>
        <dbReference type="Proteomes" id="UP000799118"/>
    </source>
</evidence>
<keyword evidence="3" id="KW-1185">Reference proteome</keyword>
<dbReference type="Pfam" id="PF07714">
    <property type="entry name" value="PK_Tyr_Ser-Thr"/>
    <property type="match status" value="1"/>
</dbReference>
<dbReference type="SUPFAM" id="SSF56112">
    <property type="entry name" value="Protein kinase-like (PK-like)"/>
    <property type="match status" value="1"/>
</dbReference>
<protein>
    <recommendedName>
        <fullName evidence="1">Protein kinase domain-containing protein</fullName>
    </recommendedName>
</protein>
<proteinExistence type="predicted"/>
<dbReference type="Gene3D" id="1.10.510.10">
    <property type="entry name" value="Transferase(Phosphotransferase) domain 1"/>
    <property type="match status" value="1"/>
</dbReference>
<dbReference type="OrthoDB" id="4062651at2759"/>